<dbReference type="AlphaFoldDB" id="A0A2H9T551"/>
<dbReference type="EMBL" id="NSIT01000199">
    <property type="protein sequence ID" value="PJE78338.1"/>
    <property type="molecule type" value="Genomic_DNA"/>
</dbReference>
<reference evidence="1" key="1">
    <citation type="journal article" date="2017" name="Appl. Environ. Microbiol.">
        <title>Molecular characterization of an Endozoicomonas-like organism causing infection in king scallop Pecten maximus L.</title>
        <authorList>
            <person name="Cano I."/>
            <person name="van Aerle R."/>
            <person name="Ross S."/>
            <person name="Verner-Jeffreys D.W."/>
            <person name="Paley R.K."/>
            <person name="Rimmer G."/>
            <person name="Ryder D."/>
            <person name="Hooper P."/>
            <person name="Stone D."/>
            <person name="Feist S.W."/>
        </authorList>
    </citation>
    <scope>NUCLEOTIDE SEQUENCE</scope>
</reference>
<organism evidence="1">
    <name type="scientific">invertebrate metagenome</name>
    <dbReference type="NCBI Taxonomy" id="1711999"/>
    <lineage>
        <taxon>unclassified sequences</taxon>
        <taxon>metagenomes</taxon>
        <taxon>organismal metagenomes</taxon>
    </lineage>
</organism>
<name>A0A2H9T551_9ZZZZ</name>
<sequence>MCNIADYSDNNKNTKYNNIILTILDIEREILNRNPTARVLFGTIPPKDLQNSIRKYPHKSCLTPSAVCVRYQKQFEDFVMKLNTFICNFNNTHTRSHLALHTDLRIHRSRGRISQFFLL</sequence>
<accession>A0A2H9T551</accession>
<protein>
    <submittedName>
        <fullName evidence="1">Uncharacterized protein</fullName>
    </submittedName>
</protein>
<evidence type="ECO:0000313" key="1">
    <source>
        <dbReference type="EMBL" id="PJE78338.1"/>
    </source>
</evidence>
<comment type="caution">
    <text evidence="1">The sequence shown here is derived from an EMBL/GenBank/DDBJ whole genome shotgun (WGS) entry which is preliminary data.</text>
</comment>
<proteinExistence type="predicted"/>
<gene>
    <name evidence="1" type="ORF">CI610_02728</name>
</gene>